<dbReference type="Gene3D" id="2.60.120.1040">
    <property type="entry name" value="ZPR1, A/B domain"/>
    <property type="match status" value="1"/>
</dbReference>
<evidence type="ECO:0000259" key="1">
    <source>
        <dbReference type="SMART" id="SM00709"/>
    </source>
</evidence>
<protein>
    <recommendedName>
        <fullName evidence="1">Zinc finger ZPR1-type domain-containing protein</fullName>
    </recommendedName>
</protein>
<dbReference type="Pfam" id="PF22794">
    <property type="entry name" value="jr-ZPR1"/>
    <property type="match status" value="1"/>
</dbReference>
<feature type="domain" description="Zinc finger ZPR1-type" evidence="1">
    <location>
        <begin position="86"/>
        <end position="217"/>
    </location>
</feature>
<dbReference type="AlphaFoldDB" id="A0A0H5R9X9"/>
<dbReference type="SMART" id="SM00709">
    <property type="entry name" value="Zpr1"/>
    <property type="match status" value="1"/>
</dbReference>
<sequence>MPSCPVDYDENSRSGIDVGHQEVQRIIEELEAIYVMSHSEWLAAIPISSFICAQLGYEDIDELEDAIHGTFEEFLRILPQVQIKQSDDGEQERLLFRIIDQTGNPHKMVLKISERQQLWNVLLKSPTGVVQIPELEFEISADGRRRIDTIWGYLASSALDLEVRLQQRENDQHDDPDTVQELALLRQVVDGLSDLRDLKYEWTLVVSDESGATRFTDMSLVDIPN</sequence>
<accession>A0A0H5R9X9</accession>
<evidence type="ECO:0000313" key="2">
    <source>
        <dbReference type="EMBL" id="CRZ10601.1"/>
    </source>
</evidence>
<dbReference type="GO" id="GO:0008270">
    <property type="term" value="F:zinc ion binding"/>
    <property type="evidence" value="ECO:0007669"/>
    <property type="project" value="InterPro"/>
</dbReference>
<dbReference type="InterPro" id="IPR042451">
    <property type="entry name" value="ZPR1_A/B_dom"/>
</dbReference>
<dbReference type="InterPro" id="IPR056180">
    <property type="entry name" value="ZPR1_jr_dom"/>
</dbReference>
<organism evidence="2">
    <name type="scientific">Spongospora subterranea</name>
    <dbReference type="NCBI Taxonomy" id="70186"/>
    <lineage>
        <taxon>Eukaryota</taxon>
        <taxon>Sar</taxon>
        <taxon>Rhizaria</taxon>
        <taxon>Endomyxa</taxon>
        <taxon>Phytomyxea</taxon>
        <taxon>Plasmodiophorida</taxon>
        <taxon>Plasmodiophoridae</taxon>
        <taxon>Spongospora</taxon>
    </lineage>
</organism>
<dbReference type="InterPro" id="IPR004457">
    <property type="entry name" value="Znf_ZPR1"/>
</dbReference>
<dbReference type="EMBL" id="HACM01010159">
    <property type="protein sequence ID" value="CRZ10601.1"/>
    <property type="molecule type" value="Transcribed_RNA"/>
</dbReference>
<reference evidence="2" key="1">
    <citation type="submission" date="2015-04" db="EMBL/GenBank/DDBJ databases">
        <title>The genome sequence of the plant pathogenic Rhizarian Plasmodiophora brassicae reveals insights in its biotrophic life cycle and the origin of chitin synthesis.</title>
        <authorList>
            <person name="Schwelm A."/>
            <person name="Fogelqvist J."/>
            <person name="Knaust A."/>
            <person name="Julke S."/>
            <person name="Lilja T."/>
            <person name="Dhandapani V."/>
            <person name="Bonilla-Rosso G."/>
            <person name="Karlsson M."/>
            <person name="Shevchenko A."/>
            <person name="Choi S.R."/>
            <person name="Kim H.G."/>
            <person name="Park J.Y."/>
            <person name="Lim Y.P."/>
            <person name="Ludwig-Muller J."/>
            <person name="Dixelius C."/>
        </authorList>
    </citation>
    <scope>NUCLEOTIDE SEQUENCE</scope>
    <source>
        <tissue evidence="2">Potato root galls</tissue>
    </source>
</reference>
<name>A0A0H5R9X9_9EUKA</name>
<proteinExistence type="predicted"/>